<keyword evidence="1" id="KW-0812">Transmembrane</keyword>
<feature type="transmembrane region" description="Helical" evidence="1">
    <location>
        <begin position="174"/>
        <end position="195"/>
    </location>
</feature>
<feature type="transmembrane region" description="Helical" evidence="1">
    <location>
        <begin position="201"/>
        <end position="226"/>
    </location>
</feature>
<evidence type="ECO:0000313" key="3">
    <source>
        <dbReference type="EMBL" id="SEG31780.1"/>
    </source>
</evidence>
<dbReference type="PANTHER" id="PTHR22911">
    <property type="entry name" value="ACYL-MALONYL CONDENSING ENZYME-RELATED"/>
    <property type="match status" value="1"/>
</dbReference>
<keyword evidence="4" id="KW-1185">Reference proteome</keyword>
<evidence type="ECO:0000256" key="1">
    <source>
        <dbReference type="SAM" id="Phobius"/>
    </source>
</evidence>
<evidence type="ECO:0000313" key="4">
    <source>
        <dbReference type="Proteomes" id="UP000236743"/>
    </source>
</evidence>
<feature type="transmembrane region" description="Helical" evidence="1">
    <location>
        <begin position="85"/>
        <end position="106"/>
    </location>
</feature>
<dbReference type="InterPro" id="IPR037185">
    <property type="entry name" value="EmrE-like"/>
</dbReference>
<feature type="transmembrane region" description="Helical" evidence="1">
    <location>
        <begin position="259"/>
        <end position="277"/>
    </location>
</feature>
<feature type="transmembrane region" description="Helical" evidence="1">
    <location>
        <begin position="62"/>
        <end position="79"/>
    </location>
</feature>
<dbReference type="SUPFAM" id="SSF103481">
    <property type="entry name" value="Multidrug resistance efflux transporter EmrE"/>
    <property type="match status" value="2"/>
</dbReference>
<sequence length="287" mass="29407">MLLAFGSAAAYGTNIVTTQIASQAGLSGSLVVFYRVFLMLALVGAGALLWRFSLAVPRTERRAVALFGLASALVGLAYLSSVAYLPVSVAAVVFYTYPVLIVLAEPLLTPAPFRPDRLAVALVAFIGVALVVGPDLHGLDPRGLVLALLASVAAAAQFFTAAASPGTLLPAKLFWSHLIILPVAAMVLSLTGGFLPPQALALAPLAVVVTIGGYLVGFLTQLMALARVAPGPAGLAFCAEPVFAVSIAAIVLGERLGSLQYAGGALVVAALMINVILEQKRRAPVPA</sequence>
<dbReference type="Proteomes" id="UP000236743">
    <property type="component" value="Unassembled WGS sequence"/>
</dbReference>
<feature type="transmembrane region" description="Helical" evidence="1">
    <location>
        <begin position="233"/>
        <end position="253"/>
    </location>
</feature>
<dbReference type="Pfam" id="PF00892">
    <property type="entry name" value="EamA"/>
    <property type="match status" value="2"/>
</dbReference>
<proteinExistence type="predicted"/>
<reference evidence="3 4" key="1">
    <citation type="submission" date="2016-10" db="EMBL/GenBank/DDBJ databases">
        <authorList>
            <person name="de Groot N.N."/>
        </authorList>
    </citation>
    <scope>NUCLEOTIDE SEQUENCE [LARGE SCALE GENOMIC DNA]</scope>
    <source>
        <strain evidence="3 4">DSM 26656</strain>
    </source>
</reference>
<name>A0A1H5Z6V4_9HYPH</name>
<keyword evidence="1" id="KW-0472">Membrane</keyword>
<feature type="transmembrane region" description="Helical" evidence="1">
    <location>
        <begin position="31"/>
        <end position="50"/>
    </location>
</feature>
<feature type="domain" description="EamA" evidence="2">
    <location>
        <begin position="142"/>
        <end position="274"/>
    </location>
</feature>
<feature type="transmembrane region" description="Helical" evidence="1">
    <location>
        <begin position="143"/>
        <end position="162"/>
    </location>
</feature>
<gene>
    <name evidence="3" type="ORF">SAMN04488115_104276</name>
</gene>
<dbReference type="EMBL" id="FNUY01000004">
    <property type="protein sequence ID" value="SEG31780.1"/>
    <property type="molecule type" value="Genomic_DNA"/>
</dbReference>
<feature type="transmembrane region" description="Helical" evidence="1">
    <location>
        <begin position="118"/>
        <end position="137"/>
    </location>
</feature>
<keyword evidence="1" id="KW-1133">Transmembrane helix</keyword>
<evidence type="ECO:0000259" key="2">
    <source>
        <dbReference type="Pfam" id="PF00892"/>
    </source>
</evidence>
<accession>A0A1H5Z6V4</accession>
<dbReference type="PANTHER" id="PTHR22911:SF137">
    <property type="entry name" value="SOLUTE CARRIER FAMILY 35 MEMBER G2-RELATED"/>
    <property type="match status" value="1"/>
</dbReference>
<dbReference type="RefSeq" id="WP_103872710.1">
    <property type="nucleotide sequence ID" value="NZ_FNUY01000004.1"/>
</dbReference>
<dbReference type="OrthoDB" id="8018687at2"/>
<organism evidence="3 4">
    <name type="scientific">Bosea lathyri</name>
    <dbReference type="NCBI Taxonomy" id="1036778"/>
    <lineage>
        <taxon>Bacteria</taxon>
        <taxon>Pseudomonadati</taxon>
        <taxon>Pseudomonadota</taxon>
        <taxon>Alphaproteobacteria</taxon>
        <taxon>Hyphomicrobiales</taxon>
        <taxon>Boseaceae</taxon>
        <taxon>Bosea</taxon>
    </lineage>
</organism>
<dbReference type="GO" id="GO:0016020">
    <property type="term" value="C:membrane"/>
    <property type="evidence" value="ECO:0007669"/>
    <property type="project" value="InterPro"/>
</dbReference>
<dbReference type="InterPro" id="IPR000620">
    <property type="entry name" value="EamA_dom"/>
</dbReference>
<feature type="domain" description="EamA" evidence="2">
    <location>
        <begin position="1"/>
        <end position="132"/>
    </location>
</feature>
<protein>
    <submittedName>
        <fullName evidence="3">Threonine/homoserine efflux transporter RhtA</fullName>
    </submittedName>
</protein>
<dbReference type="AlphaFoldDB" id="A0A1H5Z6V4"/>